<evidence type="ECO:0000256" key="5">
    <source>
        <dbReference type="ARBA" id="ARBA00067604"/>
    </source>
</evidence>
<evidence type="ECO:0000313" key="9">
    <source>
        <dbReference type="Proteomes" id="UP000182334"/>
    </source>
</evidence>
<keyword evidence="9" id="KW-1185">Reference proteome</keyword>
<evidence type="ECO:0000313" key="8">
    <source>
        <dbReference type="EMBL" id="SGZ53089.1"/>
    </source>
</evidence>
<comment type="function">
    <text evidence="4">Oxidoreductase that binds mammalian estrogens with high affinity.</text>
</comment>
<dbReference type="GO" id="GO:0042562">
    <property type="term" value="F:hormone binding"/>
    <property type="evidence" value="ECO:0007669"/>
    <property type="project" value="UniProtKB-ARBA"/>
</dbReference>
<reference evidence="8 9" key="1">
    <citation type="submission" date="2016-10" db="EMBL/GenBank/DDBJ databases">
        <authorList>
            <person name="de Groot N.N."/>
        </authorList>
    </citation>
    <scope>NUCLEOTIDE SEQUENCE [LARGE SCALE GENOMIC DNA]</scope>
    <source>
        <strain evidence="8 9">CBS 141442</strain>
    </source>
</reference>
<gene>
    <name evidence="8" type="ORF">SAMEA4029010_CIC11G00000005902</name>
</gene>
<name>A0A1L0BP00_9ASCO</name>
<proteinExistence type="inferred from homology"/>
<protein>
    <recommendedName>
        <fullName evidence="5">Probable NADPH dehydrogenase</fullName>
    </recommendedName>
    <alternativeName>
        <fullName evidence="6">Estrogen-binding protein</fullName>
    </alternativeName>
</protein>
<dbReference type="AlphaFoldDB" id="A0A1L0BP00"/>
<comment type="similarity">
    <text evidence="2">Belongs to the NADH:flavin oxidoreductase/NADH oxidase family.</text>
</comment>
<dbReference type="PANTHER" id="PTHR22893">
    <property type="entry name" value="NADH OXIDOREDUCTASE-RELATED"/>
    <property type="match status" value="1"/>
</dbReference>
<dbReference type="InterPro" id="IPR001155">
    <property type="entry name" value="OxRdtase_FMN_N"/>
</dbReference>
<accession>A0A1L0BP00</accession>
<dbReference type="Proteomes" id="UP000182334">
    <property type="component" value="Chromosome IV"/>
</dbReference>
<dbReference type="CDD" id="cd02933">
    <property type="entry name" value="OYE_like_FMN"/>
    <property type="match status" value="1"/>
</dbReference>
<dbReference type="Gene3D" id="3.20.20.70">
    <property type="entry name" value="Aldolase class I"/>
    <property type="match status" value="1"/>
</dbReference>
<evidence type="ECO:0000256" key="2">
    <source>
        <dbReference type="ARBA" id="ARBA00005979"/>
    </source>
</evidence>
<dbReference type="InterPro" id="IPR045247">
    <property type="entry name" value="Oye-like"/>
</dbReference>
<dbReference type="SUPFAM" id="SSF51395">
    <property type="entry name" value="FMN-linked oxidoreductases"/>
    <property type="match status" value="1"/>
</dbReference>
<dbReference type="GO" id="GO:0010181">
    <property type="term" value="F:FMN binding"/>
    <property type="evidence" value="ECO:0007669"/>
    <property type="project" value="InterPro"/>
</dbReference>
<dbReference type="PANTHER" id="PTHR22893:SF91">
    <property type="entry name" value="NADPH DEHYDROGENASE 2-RELATED"/>
    <property type="match status" value="1"/>
</dbReference>
<evidence type="ECO:0000256" key="4">
    <source>
        <dbReference type="ARBA" id="ARBA00056646"/>
    </source>
</evidence>
<dbReference type="InterPro" id="IPR013785">
    <property type="entry name" value="Aldolase_TIM"/>
</dbReference>
<evidence type="ECO:0000256" key="6">
    <source>
        <dbReference type="ARBA" id="ARBA00075326"/>
    </source>
</evidence>
<evidence type="ECO:0000256" key="1">
    <source>
        <dbReference type="ARBA" id="ARBA00001917"/>
    </source>
</evidence>
<dbReference type="EMBL" id="LT635759">
    <property type="protein sequence ID" value="SGZ53089.1"/>
    <property type="molecule type" value="Genomic_DNA"/>
</dbReference>
<organism evidence="8 9">
    <name type="scientific">Sungouiella intermedia</name>
    <dbReference type="NCBI Taxonomy" id="45354"/>
    <lineage>
        <taxon>Eukaryota</taxon>
        <taxon>Fungi</taxon>
        <taxon>Dikarya</taxon>
        <taxon>Ascomycota</taxon>
        <taxon>Saccharomycotina</taxon>
        <taxon>Pichiomycetes</taxon>
        <taxon>Metschnikowiaceae</taxon>
        <taxon>Sungouiella</taxon>
    </lineage>
</organism>
<keyword evidence="3" id="KW-0285">Flavoprotein</keyword>
<dbReference type="Pfam" id="PF00724">
    <property type="entry name" value="Oxidored_FMN"/>
    <property type="match status" value="1"/>
</dbReference>
<dbReference type="FunFam" id="3.20.20.70:FF:000138">
    <property type="entry name" value="NADPH dehydrogenase 1"/>
    <property type="match status" value="1"/>
</dbReference>
<keyword evidence="3" id="KW-0288">FMN</keyword>
<comment type="cofactor">
    <cofactor evidence="1">
        <name>FMN</name>
        <dbReference type="ChEBI" id="CHEBI:58210"/>
    </cofactor>
</comment>
<sequence length="395" mass="43784">MSLESSIIFQPLQVGDVKLSNRIFFAPSTRFRALADGTSSDLNLEYYDQRSKYPGSLVITEGTSISEKYGLHAFEKETPGIYTQKHIKAWKKITDQIHANGSYVSVQLFAAGRVSRALGSKAIGNPIFAPSPIFASEQAELAAKNAGVEIHELTTDEIKEVQAHFVQAAKNAVAAGFDFVEIHGANGYLVDQFNMPSSNKRSDQYGGSIENRSRFVLELVDLLSEEVGASKVGLRLSPWNRFQGMLAEDDEVSPVAQFGYLLDQLQKRATKGREIAYVSLVEARYSGTTYGDNDFVSSVWKGVQLRAGGYGDDAPEFTKALKDAEKGNTAIGFSRHYISNPDLVSRIRNHQALTKYDRETFYTLGNWGYNTYVTYGSTKTFSEENEKQRLPKALA</sequence>
<evidence type="ECO:0000256" key="3">
    <source>
        <dbReference type="ARBA" id="ARBA00022643"/>
    </source>
</evidence>
<dbReference type="STRING" id="45354.A0A1L0BP00"/>
<dbReference type="GO" id="GO:0003959">
    <property type="term" value="F:NADPH dehydrogenase activity"/>
    <property type="evidence" value="ECO:0007669"/>
    <property type="project" value="TreeGrafter"/>
</dbReference>
<feature type="domain" description="NADH:flavin oxidoreductase/NADH oxidase N-terminal" evidence="7">
    <location>
        <begin position="8"/>
        <end position="352"/>
    </location>
</feature>
<dbReference type="OrthoDB" id="276546at2759"/>
<evidence type="ECO:0000259" key="7">
    <source>
        <dbReference type="Pfam" id="PF00724"/>
    </source>
</evidence>